<evidence type="ECO:0000313" key="3">
    <source>
        <dbReference type="Proteomes" id="UP000783390"/>
    </source>
</evidence>
<accession>A0ABS4F2W8</accession>
<reference evidence="2 3" key="1">
    <citation type="submission" date="2021-03" db="EMBL/GenBank/DDBJ databases">
        <title>Genomic Encyclopedia of Type Strains, Phase IV (KMG-IV): sequencing the most valuable type-strain genomes for metagenomic binning, comparative biology and taxonomic classification.</title>
        <authorList>
            <person name="Goeker M."/>
        </authorList>
    </citation>
    <scope>NUCLEOTIDE SEQUENCE [LARGE SCALE GENOMIC DNA]</scope>
    <source>
        <strain evidence="2 3">DSM 3984</strain>
    </source>
</reference>
<feature type="transmembrane region" description="Helical" evidence="1">
    <location>
        <begin position="40"/>
        <end position="60"/>
    </location>
</feature>
<evidence type="ECO:0000313" key="2">
    <source>
        <dbReference type="EMBL" id="MBP1890590.1"/>
    </source>
</evidence>
<evidence type="ECO:0000256" key="1">
    <source>
        <dbReference type="SAM" id="Phobius"/>
    </source>
</evidence>
<keyword evidence="3" id="KW-1185">Reference proteome</keyword>
<protein>
    <submittedName>
        <fullName evidence="2">Uncharacterized protein</fullName>
    </submittedName>
</protein>
<organism evidence="2 3">
    <name type="scientific">Clostridium moniliforme</name>
    <dbReference type="NCBI Taxonomy" id="39489"/>
    <lineage>
        <taxon>Bacteria</taxon>
        <taxon>Bacillati</taxon>
        <taxon>Bacillota</taxon>
        <taxon>Clostridia</taxon>
        <taxon>Eubacteriales</taxon>
        <taxon>Clostridiaceae</taxon>
        <taxon>Clostridium</taxon>
    </lineage>
</organism>
<keyword evidence="1" id="KW-0812">Transmembrane</keyword>
<keyword evidence="1" id="KW-0472">Membrane</keyword>
<sequence length="72" mass="8330">MKLNNNELKEVLKVTSTATCLEIILYNFVLLFDFELLGPTWIEILAIVTIFSLQFTFIYLTKSLDKTLEALK</sequence>
<feature type="transmembrane region" description="Helical" evidence="1">
    <location>
        <begin position="12"/>
        <end position="34"/>
    </location>
</feature>
<dbReference type="RefSeq" id="WP_209797507.1">
    <property type="nucleotide sequence ID" value="NZ_JAGGJZ010000008.1"/>
</dbReference>
<dbReference type="EMBL" id="JAGGJZ010000008">
    <property type="protein sequence ID" value="MBP1890590.1"/>
    <property type="molecule type" value="Genomic_DNA"/>
</dbReference>
<gene>
    <name evidence="2" type="ORF">J2Z53_002195</name>
</gene>
<name>A0ABS4F2W8_9CLOT</name>
<dbReference type="Proteomes" id="UP000783390">
    <property type="component" value="Unassembled WGS sequence"/>
</dbReference>
<comment type="caution">
    <text evidence="2">The sequence shown here is derived from an EMBL/GenBank/DDBJ whole genome shotgun (WGS) entry which is preliminary data.</text>
</comment>
<proteinExistence type="predicted"/>
<keyword evidence="1" id="KW-1133">Transmembrane helix</keyword>